<name>A0A2M9ZKW4_9LEPT</name>
<dbReference type="PANTHER" id="PTHR21624:SF1">
    <property type="entry name" value="ALKYLGLYCEROL MONOOXYGENASE"/>
    <property type="match status" value="1"/>
</dbReference>
<feature type="transmembrane region" description="Helical" evidence="7">
    <location>
        <begin position="346"/>
        <end position="365"/>
    </location>
</feature>
<feature type="transmembrane region" description="Helical" evidence="7">
    <location>
        <begin position="474"/>
        <end position="500"/>
    </location>
</feature>
<evidence type="ECO:0000313" key="10">
    <source>
        <dbReference type="EMBL" id="PJZ72679.1"/>
    </source>
</evidence>
<feature type="transmembrane region" description="Helical" evidence="7">
    <location>
        <begin position="440"/>
        <end position="462"/>
    </location>
</feature>
<dbReference type="OrthoDB" id="5291790at2"/>
<evidence type="ECO:0000256" key="7">
    <source>
        <dbReference type="SAM" id="Phobius"/>
    </source>
</evidence>
<dbReference type="PANTHER" id="PTHR21624">
    <property type="entry name" value="STEROL DESATURASE-RELATED PROTEIN"/>
    <property type="match status" value="1"/>
</dbReference>
<evidence type="ECO:0000256" key="1">
    <source>
        <dbReference type="ARBA" id="ARBA00004127"/>
    </source>
</evidence>
<dbReference type="Proteomes" id="UP000231962">
    <property type="component" value="Unassembled WGS sequence"/>
</dbReference>
<evidence type="ECO:0000259" key="8">
    <source>
        <dbReference type="Pfam" id="PF04116"/>
    </source>
</evidence>
<dbReference type="GO" id="GO:0006643">
    <property type="term" value="P:membrane lipid metabolic process"/>
    <property type="evidence" value="ECO:0007669"/>
    <property type="project" value="TreeGrafter"/>
</dbReference>
<feature type="transmembrane region" description="Helical" evidence="7">
    <location>
        <begin position="6"/>
        <end position="26"/>
    </location>
</feature>
<organism evidence="10 12">
    <name type="scientific">Leptospira perolatii</name>
    <dbReference type="NCBI Taxonomy" id="2023191"/>
    <lineage>
        <taxon>Bacteria</taxon>
        <taxon>Pseudomonadati</taxon>
        <taxon>Spirochaetota</taxon>
        <taxon>Spirochaetia</taxon>
        <taxon>Leptospirales</taxon>
        <taxon>Leptospiraceae</taxon>
        <taxon>Leptospira</taxon>
    </lineage>
</organism>
<feature type="transmembrane region" description="Helical" evidence="7">
    <location>
        <begin position="605"/>
        <end position="624"/>
    </location>
</feature>
<gene>
    <name evidence="9" type="ORF">CH360_08375</name>
    <name evidence="10" type="ORF">CH373_13310</name>
</gene>
<keyword evidence="11" id="KW-1185">Reference proteome</keyword>
<evidence type="ECO:0000256" key="3">
    <source>
        <dbReference type="ARBA" id="ARBA00022989"/>
    </source>
</evidence>
<dbReference type="Pfam" id="PF04116">
    <property type="entry name" value="FA_hydroxylase"/>
    <property type="match status" value="1"/>
</dbReference>
<evidence type="ECO:0000256" key="4">
    <source>
        <dbReference type="ARBA" id="ARBA00023002"/>
    </source>
</evidence>
<evidence type="ECO:0000313" key="11">
    <source>
        <dbReference type="Proteomes" id="UP000231962"/>
    </source>
</evidence>
<keyword evidence="5" id="KW-0443">Lipid metabolism</keyword>
<protein>
    <recommendedName>
        <fullName evidence="8">Fatty acid hydroxylase domain-containing protein</fullName>
    </recommendedName>
</protein>
<comment type="caution">
    <text evidence="10">The sequence shown here is derived from an EMBL/GenBank/DDBJ whole genome shotgun (WGS) entry which is preliminary data.</text>
</comment>
<dbReference type="AlphaFoldDB" id="A0A2M9ZKW4"/>
<feature type="transmembrane region" description="Helical" evidence="7">
    <location>
        <begin position="571"/>
        <end position="593"/>
    </location>
</feature>
<evidence type="ECO:0000256" key="2">
    <source>
        <dbReference type="ARBA" id="ARBA00022692"/>
    </source>
</evidence>
<sequence length="634" mass="74242">MEPISYVAIALGFNFLVLTEAFVSRWKKSDLYSARDAWANIAMYWGNVLTHIPYFALSYPLYSFLSSLSPIHIGTSWEYWLVLFFLDDLCFYWYHRFSHEVHFFWASHINHHSSEYYNLSTALRQTWTPFPAILFWIPVAAIGYPAEMIFAMQAMSLLYQSVLHTQLIPRLPFIDLFLNTPSNHRVHHGSNLEYLDKNYGGVLIIWDRLFGSYEPEKEKVIYGVTKRLTSQDPFVIAFHEYANIVKKSFLIKNFSDLWNLLTKPPAWSEKLGGYESKSEAKVPASQNSVLFSMFLSLYLFILVILHYYLPEKEFNLWMLWNSLVLIQILTAWATKESLRKSRAYGLSWFVGAIEILLLLGFPLYLEINHKQMQILKIVSSVFGIFSALKIYSYFSLRERRLSISDTLFYFLCYPEFASQRLFRKSSESTLSIYKVASKRLILGFVSLGFGFFVTGALLLLPLSWYSTNHSDFKYWILLISKAFSLYLIFRGLLFLILGYFSFEGYSFRKKFPSPLFAESISDFWTKFYPQWNLLLRSVSRWKTVQILVGFGTISLFLEYVLYLFGIRKMGYVSLFFACQSAGCLLEASIANFVSTRARRSKFYKFFSRLILFGVLLISLPLFFIEWDQLFIKVQ</sequence>
<feature type="transmembrane region" description="Helical" evidence="7">
    <location>
        <begin position="38"/>
        <end position="57"/>
    </location>
</feature>
<feature type="transmembrane region" description="Helical" evidence="7">
    <location>
        <begin position="289"/>
        <end position="308"/>
    </location>
</feature>
<feature type="domain" description="Fatty acid hydroxylase" evidence="8">
    <location>
        <begin position="80"/>
        <end position="212"/>
    </location>
</feature>
<accession>A0A2M9ZKW4</accession>
<dbReference type="Proteomes" id="UP000231990">
    <property type="component" value="Unassembled WGS sequence"/>
</dbReference>
<dbReference type="GO" id="GO:0008610">
    <property type="term" value="P:lipid biosynthetic process"/>
    <property type="evidence" value="ECO:0007669"/>
    <property type="project" value="InterPro"/>
</dbReference>
<feature type="transmembrane region" description="Helical" evidence="7">
    <location>
        <begin position="546"/>
        <end position="565"/>
    </location>
</feature>
<evidence type="ECO:0000313" key="12">
    <source>
        <dbReference type="Proteomes" id="UP000231990"/>
    </source>
</evidence>
<dbReference type="EMBL" id="NPDY01000006">
    <property type="protein sequence ID" value="PJZ69913.1"/>
    <property type="molecule type" value="Genomic_DNA"/>
</dbReference>
<evidence type="ECO:0000313" key="9">
    <source>
        <dbReference type="EMBL" id="PJZ69913.1"/>
    </source>
</evidence>
<keyword evidence="6 7" id="KW-0472">Membrane</keyword>
<dbReference type="InterPro" id="IPR051689">
    <property type="entry name" value="Sterol_desaturase/TMEM195"/>
</dbReference>
<keyword evidence="3 7" id="KW-1133">Transmembrane helix</keyword>
<feature type="transmembrane region" description="Helical" evidence="7">
    <location>
        <begin position="377"/>
        <end position="394"/>
    </location>
</feature>
<evidence type="ECO:0000256" key="6">
    <source>
        <dbReference type="ARBA" id="ARBA00023136"/>
    </source>
</evidence>
<proteinExistence type="predicted"/>
<dbReference type="GO" id="GO:0016020">
    <property type="term" value="C:membrane"/>
    <property type="evidence" value="ECO:0007669"/>
    <property type="project" value="GOC"/>
</dbReference>
<feature type="transmembrane region" description="Helical" evidence="7">
    <location>
        <begin position="314"/>
        <end position="334"/>
    </location>
</feature>
<keyword evidence="4" id="KW-0560">Oxidoreductase</keyword>
<dbReference type="GO" id="GO:0012505">
    <property type="term" value="C:endomembrane system"/>
    <property type="evidence" value="ECO:0007669"/>
    <property type="project" value="UniProtKB-SubCell"/>
</dbReference>
<dbReference type="GO" id="GO:0050479">
    <property type="term" value="F:glyceryl-ether monooxygenase activity"/>
    <property type="evidence" value="ECO:0007669"/>
    <property type="project" value="TreeGrafter"/>
</dbReference>
<comment type="subcellular location">
    <subcellularLocation>
        <location evidence="1">Endomembrane system</location>
        <topology evidence="1">Multi-pass membrane protein</topology>
    </subcellularLocation>
</comment>
<dbReference type="EMBL" id="NPDZ01000008">
    <property type="protein sequence ID" value="PJZ72679.1"/>
    <property type="molecule type" value="Genomic_DNA"/>
</dbReference>
<keyword evidence="2 7" id="KW-0812">Transmembrane</keyword>
<reference evidence="11 12" key="1">
    <citation type="submission" date="2017-07" db="EMBL/GenBank/DDBJ databases">
        <title>Leptospira spp. isolated from tropical soils.</title>
        <authorList>
            <person name="Thibeaux R."/>
            <person name="Iraola G."/>
            <person name="Ferres I."/>
            <person name="Bierque E."/>
            <person name="Girault D."/>
            <person name="Soupe-Gilbert M.-E."/>
            <person name="Picardeau M."/>
            <person name="Goarant C."/>
        </authorList>
    </citation>
    <scope>NUCLEOTIDE SEQUENCE [LARGE SCALE GENOMIC DNA]</scope>
    <source>
        <strain evidence="10 12">FH1-B-B1</strain>
        <strain evidence="9 11">FH1-B-C1</strain>
    </source>
</reference>
<evidence type="ECO:0000256" key="5">
    <source>
        <dbReference type="ARBA" id="ARBA00023098"/>
    </source>
</evidence>
<dbReference type="GO" id="GO:0005506">
    <property type="term" value="F:iron ion binding"/>
    <property type="evidence" value="ECO:0007669"/>
    <property type="project" value="InterPro"/>
</dbReference>
<dbReference type="RefSeq" id="WP_100713581.1">
    <property type="nucleotide sequence ID" value="NZ_NPDY01000006.1"/>
</dbReference>
<dbReference type="InterPro" id="IPR006694">
    <property type="entry name" value="Fatty_acid_hydroxylase"/>
</dbReference>